<dbReference type="Pfam" id="PF13489">
    <property type="entry name" value="Methyltransf_23"/>
    <property type="match status" value="1"/>
</dbReference>
<feature type="region of interest" description="Disordered" evidence="1">
    <location>
        <begin position="1"/>
        <end position="32"/>
    </location>
</feature>
<keyword evidence="3" id="KW-1185">Reference proteome</keyword>
<proteinExistence type="predicted"/>
<dbReference type="Proteomes" id="UP001614394">
    <property type="component" value="Unassembled WGS sequence"/>
</dbReference>
<dbReference type="CDD" id="cd02440">
    <property type="entry name" value="AdoMet_MTases"/>
    <property type="match status" value="1"/>
</dbReference>
<reference evidence="2 3" key="1">
    <citation type="submission" date="2024-10" db="EMBL/GenBank/DDBJ databases">
        <title>The Natural Products Discovery Center: Release of the First 8490 Sequenced Strains for Exploring Actinobacteria Biosynthetic Diversity.</title>
        <authorList>
            <person name="Kalkreuter E."/>
            <person name="Kautsar S.A."/>
            <person name="Yang D."/>
            <person name="Bader C.D."/>
            <person name="Teijaro C.N."/>
            <person name="Fluegel L."/>
            <person name="Davis C.M."/>
            <person name="Simpson J.R."/>
            <person name="Lauterbach L."/>
            <person name="Steele A.D."/>
            <person name="Gui C."/>
            <person name="Meng S."/>
            <person name="Li G."/>
            <person name="Viehrig K."/>
            <person name="Ye F."/>
            <person name="Su P."/>
            <person name="Kiefer A.F."/>
            <person name="Nichols A."/>
            <person name="Cepeda A.J."/>
            <person name="Yan W."/>
            <person name="Fan B."/>
            <person name="Jiang Y."/>
            <person name="Adhikari A."/>
            <person name="Zheng C.-J."/>
            <person name="Schuster L."/>
            <person name="Cowan T.M."/>
            <person name="Smanski M.J."/>
            <person name="Chevrette M.G."/>
            <person name="De Carvalho L.P.S."/>
            <person name="Shen B."/>
        </authorList>
    </citation>
    <scope>NUCLEOTIDE SEQUENCE [LARGE SCALE GENOMIC DNA]</scope>
    <source>
        <strain evidence="2 3">NPDC053399</strain>
    </source>
</reference>
<gene>
    <name evidence="2" type="ORF">ACIGXA_09760</name>
</gene>
<dbReference type="GO" id="GO:0032259">
    <property type="term" value="P:methylation"/>
    <property type="evidence" value="ECO:0007669"/>
    <property type="project" value="UniProtKB-KW"/>
</dbReference>
<sequence length="286" mass="30509">MSDSRPSAPAGGDNRPAGPPATGHYGRDLFPPERQGEAARIDYGAMAYDDVTFRRLEALGAGPGWACLDAGAGTGTVTRWLAGTAGVESVVAVDRDTRFLAVQPGGRVHTVVADLADPEPADPNLGSGRFDLVHCRFVLMHLPRHDAVLARLADWVAPGGWLVVSDAVDLTTARSAHPAYRRTMAAMWHALSDTIGTDISWVTDYPELLRSQGLSDVGAEIYVPPLTPDAPVTAFWRATWERMRAGLESSGLVDAQTVDEALAYLASPELADLSPGMITSWGRRPA</sequence>
<dbReference type="Gene3D" id="3.40.50.150">
    <property type="entry name" value="Vaccinia Virus protein VP39"/>
    <property type="match status" value="1"/>
</dbReference>
<evidence type="ECO:0000313" key="2">
    <source>
        <dbReference type="EMBL" id="MFI9100802.1"/>
    </source>
</evidence>
<dbReference type="SUPFAM" id="SSF53335">
    <property type="entry name" value="S-adenosyl-L-methionine-dependent methyltransferases"/>
    <property type="match status" value="1"/>
</dbReference>
<evidence type="ECO:0000313" key="3">
    <source>
        <dbReference type="Proteomes" id="UP001614394"/>
    </source>
</evidence>
<accession>A0ABW8C4R1</accession>
<dbReference type="EMBL" id="JBITYG010000002">
    <property type="protein sequence ID" value="MFI9100802.1"/>
    <property type="molecule type" value="Genomic_DNA"/>
</dbReference>
<dbReference type="PANTHER" id="PTHR43591">
    <property type="entry name" value="METHYLTRANSFERASE"/>
    <property type="match status" value="1"/>
</dbReference>
<organism evidence="2 3">
    <name type="scientific">Streptomyces fildesensis</name>
    <dbReference type="NCBI Taxonomy" id="375757"/>
    <lineage>
        <taxon>Bacteria</taxon>
        <taxon>Bacillati</taxon>
        <taxon>Actinomycetota</taxon>
        <taxon>Actinomycetes</taxon>
        <taxon>Kitasatosporales</taxon>
        <taxon>Streptomycetaceae</taxon>
        <taxon>Streptomyces</taxon>
    </lineage>
</organism>
<dbReference type="GO" id="GO:0008168">
    <property type="term" value="F:methyltransferase activity"/>
    <property type="evidence" value="ECO:0007669"/>
    <property type="project" value="UniProtKB-KW"/>
</dbReference>
<evidence type="ECO:0000256" key="1">
    <source>
        <dbReference type="SAM" id="MobiDB-lite"/>
    </source>
</evidence>
<dbReference type="PANTHER" id="PTHR43591:SF110">
    <property type="entry name" value="RHODANESE DOMAIN-CONTAINING PROTEIN"/>
    <property type="match status" value="1"/>
</dbReference>
<protein>
    <submittedName>
        <fullName evidence="2">Class I SAM-dependent methyltransferase</fullName>
    </submittedName>
</protein>
<dbReference type="RefSeq" id="WP_399646439.1">
    <property type="nucleotide sequence ID" value="NZ_JBITYG010000002.1"/>
</dbReference>
<name>A0ABW8C4R1_9ACTN</name>
<keyword evidence="2" id="KW-0489">Methyltransferase</keyword>
<comment type="caution">
    <text evidence="2">The sequence shown here is derived from an EMBL/GenBank/DDBJ whole genome shotgun (WGS) entry which is preliminary data.</text>
</comment>
<keyword evidence="2" id="KW-0808">Transferase</keyword>
<dbReference type="InterPro" id="IPR029063">
    <property type="entry name" value="SAM-dependent_MTases_sf"/>
</dbReference>